<dbReference type="GO" id="GO:0031146">
    <property type="term" value="P:SCF-dependent proteasomal ubiquitin-dependent protein catabolic process"/>
    <property type="evidence" value="ECO:0007669"/>
    <property type="project" value="TreeGrafter"/>
</dbReference>
<reference evidence="1 2" key="1">
    <citation type="submission" date="2024-01" db="EMBL/GenBank/DDBJ databases">
        <title>A telomere-to-telomere, gap-free genome of sweet tea (Lithocarpus litseifolius).</title>
        <authorList>
            <person name="Zhou J."/>
        </authorList>
    </citation>
    <scope>NUCLEOTIDE SEQUENCE [LARGE SCALE GENOMIC DNA]</scope>
    <source>
        <strain evidence="1">Zhou-2022a</strain>
        <tissue evidence="1">Leaf</tissue>
    </source>
</reference>
<proteinExistence type="predicted"/>
<dbReference type="AlphaFoldDB" id="A0AAW2BXM3"/>
<dbReference type="SUPFAM" id="SSF52047">
    <property type="entry name" value="RNI-like"/>
    <property type="match status" value="1"/>
</dbReference>
<comment type="caution">
    <text evidence="1">The sequence shown here is derived from an EMBL/GenBank/DDBJ whole genome shotgun (WGS) entry which is preliminary data.</text>
</comment>
<evidence type="ECO:0000313" key="1">
    <source>
        <dbReference type="EMBL" id="KAK9990636.1"/>
    </source>
</evidence>
<protein>
    <submittedName>
        <fullName evidence="1">Uncharacterized protein</fullName>
    </submittedName>
</protein>
<sequence length="224" mass="24837">MEEAESSENVFVGRDYKVNLPDECLARIFHFLGPGDRKSARSFAVTKLALQFDQKSITIDDDALVLISIRCRSLTSVKLRGCRELTDLGKVHFAQNCKDLKKLSYGSCMFGAKAMNAVLDHCTTLEELSVKHLCSLHDLAEPIGPGTTASSLKSICLKELVHDQNFAPLIVGLKKLKTLKLIRCLAMMASVPFRIAPIWRSSILLRLGNVRIPALFVSLNTISY</sequence>
<dbReference type="GO" id="GO:0019005">
    <property type="term" value="C:SCF ubiquitin ligase complex"/>
    <property type="evidence" value="ECO:0007669"/>
    <property type="project" value="TreeGrafter"/>
</dbReference>
<organism evidence="1 2">
    <name type="scientific">Lithocarpus litseifolius</name>
    <dbReference type="NCBI Taxonomy" id="425828"/>
    <lineage>
        <taxon>Eukaryota</taxon>
        <taxon>Viridiplantae</taxon>
        <taxon>Streptophyta</taxon>
        <taxon>Embryophyta</taxon>
        <taxon>Tracheophyta</taxon>
        <taxon>Spermatophyta</taxon>
        <taxon>Magnoliopsida</taxon>
        <taxon>eudicotyledons</taxon>
        <taxon>Gunneridae</taxon>
        <taxon>Pentapetalae</taxon>
        <taxon>rosids</taxon>
        <taxon>fabids</taxon>
        <taxon>Fagales</taxon>
        <taxon>Fagaceae</taxon>
        <taxon>Lithocarpus</taxon>
    </lineage>
</organism>
<keyword evidence="2" id="KW-1185">Reference proteome</keyword>
<evidence type="ECO:0000313" key="2">
    <source>
        <dbReference type="Proteomes" id="UP001459277"/>
    </source>
</evidence>
<dbReference type="InterPro" id="IPR032675">
    <property type="entry name" value="LRR_dom_sf"/>
</dbReference>
<dbReference type="PANTHER" id="PTHR13318">
    <property type="entry name" value="PARTNER OF PAIRED, ISOFORM B-RELATED"/>
    <property type="match status" value="1"/>
</dbReference>
<dbReference type="Proteomes" id="UP001459277">
    <property type="component" value="Unassembled WGS sequence"/>
</dbReference>
<dbReference type="PANTHER" id="PTHR13318:SF133">
    <property type="entry name" value="F-BOX PROTEIN SKIP2"/>
    <property type="match status" value="1"/>
</dbReference>
<gene>
    <name evidence="1" type="ORF">SO802_025621</name>
</gene>
<accession>A0AAW2BXM3</accession>
<name>A0AAW2BXM3_9ROSI</name>
<dbReference type="EMBL" id="JAZDWU010000009">
    <property type="protein sequence ID" value="KAK9990636.1"/>
    <property type="molecule type" value="Genomic_DNA"/>
</dbReference>
<dbReference type="Gene3D" id="3.80.10.10">
    <property type="entry name" value="Ribonuclease Inhibitor"/>
    <property type="match status" value="1"/>
</dbReference>